<evidence type="ECO:0000256" key="1">
    <source>
        <dbReference type="SAM" id="Phobius"/>
    </source>
</evidence>
<evidence type="ECO:0008006" key="4">
    <source>
        <dbReference type="Google" id="ProtNLM"/>
    </source>
</evidence>
<dbReference type="Proteomes" id="UP000243605">
    <property type="component" value="Unassembled WGS sequence"/>
</dbReference>
<keyword evidence="1" id="KW-1133">Transmembrane helix</keyword>
<dbReference type="AlphaFoldDB" id="A0A662Z2J8"/>
<evidence type="ECO:0000313" key="2">
    <source>
        <dbReference type="EMBL" id="SEV84821.1"/>
    </source>
</evidence>
<sequence length="251" mass="29712">MTSYFNYFIRALTFKKYPLFRTVNFRYLLYNLILITLLLILPSAISLLSTVNQINSISGIEDEIPSFEIRDEQYFGESKEITIREESFIFDEDLTSEDVVTFDQHIFAGFIQDGIYIRDLQNDVLGYFYIGGIQDEDDLKAFIDRHLSSIYFYYFVYLTLQFFLMIVMAILSLTVISYALDAVSRMMKKKSRFMNWFKFVTFICIILLVPYVLIQIIFGYSFYLIILLSIPFIVHYYNKLPANRNKKPNIN</sequence>
<feature type="transmembrane region" description="Helical" evidence="1">
    <location>
        <begin position="151"/>
        <end position="176"/>
    </location>
</feature>
<feature type="transmembrane region" description="Helical" evidence="1">
    <location>
        <begin position="220"/>
        <end position="237"/>
    </location>
</feature>
<name>A0A662Z2J8_9STAP</name>
<accession>A0A662Z2J8</accession>
<keyword evidence="3" id="KW-1185">Reference proteome</keyword>
<dbReference type="EMBL" id="FOIT01000001">
    <property type="protein sequence ID" value="SEV84821.1"/>
    <property type="molecule type" value="Genomic_DNA"/>
</dbReference>
<keyword evidence="1" id="KW-0812">Transmembrane</keyword>
<evidence type="ECO:0000313" key="3">
    <source>
        <dbReference type="Proteomes" id="UP000243605"/>
    </source>
</evidence>
<reference evidence="2 3" key="1">
    <citation type="submission" date="2016-10" db="EMBL/GenBank/DDBJ databases">
        <authorList>
            <person name="Varghese N."/>
            <person name="Submissions S."/>
        </authorList>
    </citation>
    <scope>NUCLEOTIDE SEQUENCE [LARGE SCALE GENOMIC DNA]</scope>
    <source>
        <strain evidence="2 3">IBRC-M10081</strain>
    </source>
</reference>
<protein>
    <recommendedName>
        <fullName evidence="4">Maltodextrin utilization protein YvdJ</fullName>
    </recommendedName>
</protein>
<dbReference type="Pfam" id="PF06691">
    <property type="entry name" value="DUF1189"/>
    <property type="match status" value="1"/>
</dbReference>
<feature type="transmembrane region" description="Helical" evidence="1">
    <location>
        <begin position="196"/>
        <end position="214"/>
    </location>
</feature>
<keyword evidence="1" id="KW-0472">Membrane</keyword>
<feature type="transmembrane region" description="Helical" evidence="1">
    <location>
        <begin position="27"/>
        <end position="48"/>
    </location>
</feature>
<dbReference type="OrthoDB" id="2418152at2"/>
<dbReference type="RefSeq" id="WP_091473487.1">
    <property type="nucleotide sequence ID" value="NZ_FOIT01000001.1"/>
</dbReference>
<proteinExistence type="predicted"/>
<organism evidence="2 3">
    <name type="scientific">Aliicoccus persicus</name>
    <dbReference type="NCBI Taxonomy" id="930138"/>
    <lineage>
        <taxon>Bacteria</taxon>
        <taxon>Bacillati</taxon>
        <taxon>Bacillota</taxon>
        <taxon>Bacilli</taxon>
        <taxon>Bacillales</taxon>
        <taxon>Staphylococcaceae</taxon>
        <taxon>Aliicoccus</taxon>
    </lineage>
</organism>
<dbReference type="InterPro" id="IPR009574">
    <property type="entry name" value="DUF1189"/>
</dbReference>
<gene>
    <name evidence="2" type="ORF">SAMN05192557_0453</name>
</gene>